<dbReference type="InterPro" id="IPR040848">
    <property type="entry name" value="AAA_lid_7"/>
</dbReference>
<dbReference type="GO" id="GO:0005524">
    <property type="term" value="F:ATP binding"/>
    <property type="evidence" value="ECO:0007669"/>
    <property type="project" value="UniProtKB-KW"/>
</dbReference>
<sequence>MSILVNFFLGTAPISSNQGFYFDAPTTCLNALRILRSLQIPTRAVLLEGSPGVGKTSLVTALAKASGNQLNLASQSVVEGLNSVLDHRGEIFIPELGKTFYVKNDATKIFACQNPQRQGGARKGLPQSFLNRFTQVFMEILTKDDLRLILSSLYPRISPVVVEKMVEFNIKLTETHFISGTHWEWNLRDLSYWAETIQNNDPGTFAISIYAGRMRNKEDKHKVIELYENIFGPEYPLAKRTSPLMITPTTVTLGHVILSRTANEDPDSDQGIVSSVIDKKSELLVLRCQLASLCSLSLCVKKKWMAILVGSSHSGKSSLVHLLAQLTGRKLFTLSVNSAMDTTELLGGFEQVGEPFFIDYFVGHQHE</sequence>
<dbReference type="AlphaFoldDB" id="A0ABD0YJM9"/>
<evidence type="ECO:0000313" key="4">
    <source>
        <dbReference type="EMBL" id="KAL1131391.1"/>
    </source>
</evidence>
<dbReference type="EMBL" id="JBFDAA010000006">
    <property type="protein sequence ID" value="KAL1131391.1"/>
    <property type="molecule type" value="Genomic_DNA"/>
</dbReference>
<dbReference type="SUPFAM" id="SSF52540">
    <property type="entry name" value="P-loop containing nucleoside triphosphate hydrolases"/>
    <property type="match status" value="2"/>
</dbReference>
<keyword evidence="1" id="KW-0547">Nucleotide-binding</keyword>
<comment type="caution">
    <text evidence="4">The sequence shown here is derived from an EMBL/GenBank/DDBJ whole genome shotgun (WGS) entry which is preliminary data.</text>
</comment>
<dbReference type="Pfam" id="PF17867">
    <property type="entry name" value="AAA_lid_7"/>
    <property type="match status" value="1"/>
</dbReference>
<evidence type="ECO:0000259" key="3">
    <source>
        <dbReference type="Pfam" id="PF17867"/>
    </source>
</evidence>
<evidence type="ECO:0000256" key="2">
    <source>
        <dbReference type="ARBA" id="ARBA00022840"/>
    </source>
</evidence>
<evidence type="ECO:0000256" key="1">
    <source>
        <dbReference type="ARBA" id="ARBA00022741"/>
    </source>
</evidence>
<keyword evidence="5" id="KW-1185">Reference proteome</keyword>
<dbReference type="Proteomes" id="UP001558652">
    <property type="component" value="Unassembled WGS sequence"/>
</dbReference>
<organism evidence="4 5">
    <name type="scientific">Ranatra chinensis</name>
    <dbReference type="NCBI Taxonomy" id="642074"/>
    <lineage>
        <taxon>Eukaryota</taxon>
        <taxon>Metazoa</taxon>
        <taxon>Ecdysozoa</taxon>
        <taxon>Arthropoda</taxon>
        <taxon>Hexapoda</taxon>
        <taxon>Insecta</taxon>
        <taxon>Pterygota</taxon>
        <taxon>Neoptera</taxon>
        <taxon>Paraneoptera</taxon>
        <taxon>Hemiptera</taxon>
        <taxon>Heteroptera</taxon>
        <taxon>Panheteroptera</taxon>
        <taxon>Nepomorpha</taxon>
        <taxon>Nepidae</taxon>
        <taxon>Ranatrinae</taxon>
        <taxon>Ranatra</taxon>
    </lineage>
</organism>
<protein>
    <recommendedName>
        <fullName evidence="3">Midasin AAA lid domain-containing protein</fullName>
    </recommendedName>
</protein>
<dbReference type="Gene3D" id="3.40.50.300">
    <property type="entry name" value="P-loop containing nucleotide triphosphate hydrolases"/>
    <property type="match status" value="3"/>
</dbReference>
<feature type="domain" description="Midasin AAA lid" evidence="3">
    <location>
        <begin position="145"/>
        <end position="232"/>
    </location>
</feature>
<dbReference type="PANTHER" id="PTHR48103:SF2">
    <property type="entry name" value="MIDASIN"/>
    <property type="match status" value="1"/>
</dbReference>
<gene>
    <name evidence="4" type="ORF">AAG570_011008</name>
</gene>
<keyword evidence="2" id="KW-0067">ATP-binding</keyword>
<evidence type="ECO:0000313" key="5">
    <source>
        <dbReference type="Proteomes" id="UP001558652"/>
    </source>
</evidence>
<dbReference type="PANTHER" id="PTHR48103">
    <property type="entry name" value="MIDASIN-RELATED"/>
    <property type="match status" value="1"/>
</dbReference>
<accession>A0ABD0YJM9</accession>
<reference evidence="4 5" key="1">
    <citation type="submission" date="2024-07" db="EMBL/GenBank/DDBJ databases">
        <title>Chromosome-level genome assembly of the water stick insect Ranatra chinensis (Heteroptera: Nepidae).</title>
        <authorList>
            <person name="Liu X."/>
        </authorList>
    </citation>
    <scope>NUCLEOTIDE SEQUENCE [LARGE SCALE GENOMIC DNA]</scope>
    <source>
        <strain evidence="4">Cailab_2021Rc</strain>
        <tissue evidence="4">Muscle</tissue>
    </source>
</reference>
<dbReference type="InterPro" id="IPR027417">
    <property type="entry name" value="P-loop_NTPase"/>
</dbReference>
<proteinExistence type="predicted"/>
<name>A0ABD0YJM9_9HEMI</name>